<dbReference type="PANTHER" id="PTHR43537:SF49">
    <property type="entry name" value="TRANSCRIPTIONAL REGULATORY PROTEIN"/>
    <property type="match status" value="1"/>
</dbReference>
<keyword evidence="1" id="KW-0805">Transcription regulation</keyword>
<dbReference type="EMBL" id="QYUK01000011">
    <property type="protein sequence ID" value="RJF89506.1"/>
    <property type="molecule type" value="Genomic_DNA"/>
</dbReference>
<dbReference type="PROSITE" id="PS50949">
    <property type="entry name" value="HTH_GNTR"/>
    <property type="match status" value="1"/>
</dbReference>
<dbReference type="Gene3D" id="1.10.10.10">
    <property type="entry name" value="Winged helix-like DNA-binding domain superfamily/Winged helix DNA-binding domain"/>
    <property type="match status" value="1"/>
</dbReference>
<dbReference type="Pfam" id="PF00392">
    <property type="entry name" value="GntR"/>
    <property type="match status" value="1"/>
</dbReference>
<proteinExistence type="predicted"/>
<evidence type="ECO:0000256" key="2">
    <source>
        <dbReference type="ARBA" id="ARBA00023125"/>
    </source>
</evidence>
<keyword evidence="3" id="KW-0804">Transcription</keyword>
<dbReference type="PANTHER" id="PTHR43537">
    <property type="entry name" value="TRANSCRIPTIONAL REGULATOR, GNTR FAMILY"/>
    <property type="match status" value="1"/>
</dbReference>
<dbReference type="GO" id="GO:0003700">
    <property type="term" value="F:DNA-binding transcription factor activity"/>
    <property type="evidence" value="ECO:0007669"/>
    <property type="project" value="InterPro"/>
</dbReference>
<organism evidence="5 6">
    <name type="scientific">Oleomonas cavernae</name>
    <dbReference type="NCBI Taxonomy" id="2320859"/>
    <lineage>
        <taxon>Bacteria</taxon>
        <taxon>Pseudomonadati</taxon>
        <taxon>Pseudomonadota</taxon>
        <taxon>Alphaproteobacteria</taxon>
        <taxon>Acetobacterales</taxon>
        <taxon>Acetobacteraceae</taxon>
        <taxon>Oleomonas</taxon>
    </lineage>
</organism>
<dbReference type="InterPro" id="IPR036388">
    <property type="entry name" value="WH-like_DNA-bd_sf"/>
</dbReference>
<comment type="caution">
    <text evidence="5">The sequence shown here is derived from an EMBL/GenBank/DDBJ whole genome shotgun (WGS) entry which is preliminary data.</text>
</comment>
<dbReference type="InterPro" id="IPR036390">
    <property type="entry name" value="WH_DNA-bd_sf"/>
</dbReference>
<dbReference type="InterPro" id="IPR008920">
    <property type="entry name" value="TF_FadR/GntR_C"/>
</dbReference>
<dbReference type="SUPFAM" id="SSF48008">
    <property type="entry name" value="GntR ligand-binding domain-like"/>
    <property type="match status" value="1"/>
</dbReference>
<protein>
    <submittedName>
        <fullName evidence="5">GntR family transcriptional regulator</fullName>
    </submittedName>
</protein>
<gene>
    <name evidence="5" type="ORF">D3874_23130</name>
</gene>
<name>A0A418WHI2_9PROT</name>
<dbReference type="InterPro" id="IPR011711">
    <property type="entry name" value="GntR_C"/>
</dbReference>
<dbReference type="Pfam" id="PF07729">
    <property type="entry name" value="FCD"/>
    <property type="match status" value="1"/>
</dbReference>
<evidence type="ECO:0000256" key="1">
    <source>
        <dbReference type="ARBA" id="ARBA00023015"/>
    </source>
</evidence>
<dbReference type="CDD" id="cd07377">
    <property type="entry name" value="WHTH_GntR"/>
    <property type="match status" value="1"/>
</dbReference>
<keyword evidence="6" id="KW-1185">Reference proteome</keyword>
<keyword evidence="2" id="KW-0238">DNA-binding</keyword>
<evidence type="ECO:0000313" key="6">
    <source>
        <dbReference type="Proteomes" id="UP000284605"/>
    </source>
</evidence>
<dbReference type="Proteomes" id="UP000284605">
    <property type="component" value="Unassembled WGS sequence"/>
</dbReference>
<dbReference type="SMART" id="SM00345">
    <property type="entry name" value="HTH_GNTR"/>
    <property type="match status" value="1"/>
</dbReference>
<dbReference type="RefSeq" id="WP_119781476.1">
    <property type="nucleotide sequence ID" value="NZ_QYUK01000011.1"/>
</dbReference>
<accession>A0A418WHI2</accession>
<evidence type="ECO:0000256" key="3">
    <source>
        <dbReference type="ARBA" id="ARBA00023163"/>
    </source>
</evidence>
<dbReference type="GO" id="GO:0003677">
    <property type="term" value="F:DNA binding"/>
    <property type="evidence" value="ECO:0007669"/>
    <property type="project" value="UniProtKB-KW"/>
</dbReference>
<evidence type="ECO:0000259" key="4">
    <source>
        <dbReference type="PROSITE" id="PS50949"/>
    </source>
</evidence>
<dbReference type="Gene3D" id="1.20.120.530">
    <property type="entry name" value="GntR ligand-binding domain-like"/>
    <property type="match status" value="1"/>
</dbReference>
<dbReference type="OrthoDB" id="9789310at2"/>
<sequence length="236" mass="25923">MTDAFIASRPTAPDGEAGPSAAQRIYAAIVDRILNGDLRPGDALNEQLLAEHFGVSRTPVREALQHLSIAGLAQRGTRRSFMVRRLDQPALDDLFETMGEIEALCAQYSARRMTAVERRTLAQLVADGADFVRRGDAAAYAGLNTQFHSALFDGAHNVSLREIARILRVRTAPYREAQFRQTDRLRSSQAEHEKILAAILEERPQDARAAMHAHVATTALNVTRMITRSPGRGAGI</sequence>
<reference evidence="5 6" key="1">
    <citation type="submission" date="2018-09" db="EMBL/GenBank/DDBJ databases">
        <authorList>
            <person name="Zhu H."/>
        </authorList>
    </citation>
    <scope>NUCLEOTIDE SEQUENCE [LARGE SCALE GENOMIC DNA]</scope>
    <source>
        <strain evidence="5 6">K1W22B-8</strain>
    </source>
</reference>
<dbReference type="AlphaFoldDB" id="A0A418WHI2"/>
<dbReference type="PRINTS" id="PR00035">
    <property type="entry name" value="HTHGNTR"/>
</dbReference>
<dbReference type="SMART" id="SM00895">
    <property type="entry name" value="FCD"/>
    <property type="match status" value="1"/>
</dbReference>
<dbReference type="SUPFAM" id="SSF46785">
    <property type="entry name" value="Winged helix' DNA-binding domain"/>
    <property type="match status" value="1"/>
</dbReference>
<evidence type="ECO:0000313" key="5">
    <source>
        <dbReference type="EMBL" id="RJF89506.1"/>
    </source>
</evidence>
<feature type="domain" description="HTH gntR-type" evidence="4">
    <location>
        <begin position="19"/>
        <end position="86"/>
    </location>
</feature>
<dbReference type="InterPro" id="IPR000524">
    <property type="entry name" value="Tscrpt_reg_HTH_GntR"/>
</dbReference>